<dbReference type="Proteomes" id="UP000217784">
    <property type="component" value="Unassembled WGS sequence"/>
</dbReference>
<protein>
    <recommendedName>
        <fullName evidence="3">Metal-binding protein</fullName>
    </recommendedName>
</protein>
<evidence type="ECO:0000313" key="2">
    <source>
        <dbReference type="Proteomes" id="UP000217784"/>
    </source>
</evidence>
<proteinExistence type="predicted"/>
<accession>A0A2A2H9J9</accession>
<dbReference type="EMBL" id="LMVM01000001">
    <property type="protein sequence ID" value="PAV06058.1"/>
    <property type="molecule type" value="Genomic_DNA"/>
</dbReference>
<reference evidence="1 2" key="1">
    <citation type="journal article" date="2017" name="BMC Genomics">
        <title>Genomic analysis of methanogenic archaea reveals a shift towards energy conservation.</title>
        <authorList>
            <person name="Gilmore S.P."/>
            <person name="Henske J.K."/>
            <person name="Sexton J.A."/>
            <person name="Solomon K.V."/>
            <person name="Seppala S."/>
            <person name="Yoo J.I."/>
            <person name="Huyett L.M."/>
            <person name="Pressman A."/>
            <person name="Cogan J.Z."/>
            <person name="Kivenson V."/>
            <person name="Peng X."/>
            <person name="Tan Y."/>
            <person name="Valentine D.L."/>
            <person name="O'Malley M.A."/>
        </authorList>
    </citation>
    <scope>NUCLEOTIDE SEQUENCE [LARGE SCALE GENOMIC DNA]</scope>
    <source>
        <strain evidence="1 2">M.o.H.</strain>
    </source>
</reference>
<name>A0A2A2H9J9_METBR</name>
<gene>
    <name evidence="1" type="ORF">ASJ80_14565</name>
</gene>
<dbReference type="RefSeq" id="WP_069583506.1">
    <property type="nucleotide sequence ID" value="NZ_LMVM01000001.1"/>
</dbReference>
<organism evidence="1 2">
    <name type="scientific">Methanobacterium bryantii</name>
    <dbReference type="NCBI Taxonomy" id="2161"/>
    <lineage>
        <taxon>Archaea</taxon>
        <taxon>Methanobacteriati</taxon>
        <taxon>Methanobacteriota</taxon>
        <taxon>Methanomada group</taxon>
        <taxon>Methanobacteria</taxon>
        <taxon>Methanobacteriales</taxon>
        <taxon>Methanobacteriaceae</taxon>
        <taxon>Methanobacterium</taxon>
    </lineage>
</organism>
<dbReference type="InterPro" id="IPR014997">
    <property type="entry name" value="DUF1847"/>
</dbReference>
<dbReference type="AlphaFoldDB" id="A0A2A2H9J9"/>
<keyword evidence="2" id="KW-1185">Reference proteome</keyword>
<evidence type="ECO:0000313" key="1">
    <source>
        <dbReference type="EMBL" id="PAV06058.1"/>
    </source>
</evidence>
<sequence>MSDESVKCSKCGVFACLENKPLNTPKFCPMNTREDVLDAALKQYFNLDDQKMMSAAACTVIKGIANSWTRIEDVINFAREMGYKKLGIATCIALISESRILTEILETKGFEVKSVCCKSGNNFEGDIGLHDIDLKLDFESANNLNVNSGGQKDIPLCNPIGQAFLLNNEKTDLNVLLGLCTGHDALFIKHSEAPVTPLIVKDRRTLHNPAAALYGSSHFFKRLMKPEME</sequence>
<dbReference type="Pfam" id="PF08901">
    <property type="entry name" value="DUF1847"/>
    <property type="match status" value="1"/>
</dbReference>
<comment type="caution">
    <text evidence="1">The sequence shown here is derived from an EMBL/GenBank/DDBJ whole genome shotgun (WGS) entry which is preliminary data.</text>
</comment>
<dbReference type="OrthoDB" id="59661at2157"/>
<evidence type="ECO:0008006" key="3">
    <source>
        <dbReference type="Google" id="ProtNLM"/>
    </source>
</evidence>